<dbReference type="OrthoDB" id="5977738at2759"/>
<evidence type="ECO:0000313" key="1">
    <source>
        <dbReference type="EMBL" id="KII71119.1"/>
    </source>
</evidence>
<dbReference type="Proteomes" id="UP000031668">
    <property type="component" value="Unassembled WGS sequence"/>
</dbReference>
<protein>
    <submittedName>
        <fullName evidence="1">Uncharacterized protein</fullName>
    </submittedName>
</protein>
<gene>
    <name evidence="1" type="ORF">RF11_11002</name>
</gene>
<evidence type="ECO:0000313" key="2">
    <source>
        <dbReference type="Proteomes" id="UP000031668"/>
    </source>
</evidence>
<organism evidence="1 2">
    <name type="scientific">Thelohanellus kitauei</name>
    <name type="common">Myxosporean</name>
    <dbReference type="NCBI Taxonomy" id="669202"/>
    <lineage>
        <taxon>Eukaryota</taxon>
        <taxon>Metazoa</taxon>
        <taxon>Cnidaria</taxon>
        <taxon>Myxozoa</taxon>
        <taxon>Myxosporea</taxon>
        <taxon>Bivalvulida</taxon>
        <taxon>Platysporina</taxon>
        <taxon>Myxobolidae</taxon>
        <taxon>Thelohanellus</taxon>
    </lineage>
</organism>
<keyword evidence="2" id="KW-1185">Reference proteome</keyword>
<reference evidence="1 2" key="1">
    <citation type="journal article" date="2014" name="Genome Biol. Evol.">
        <title>The genome of the myxosporean Thelohanellus kitauei shows adaptations to nutrient acquisition within its fish host.</title>
        <authorList>
            <person name="Yang Y."/>
            <person name="Xiong J."/>
            <person name="Zhou Z."/>
            <person name="Huo F."/>
            <person name="Miao W."/>
            <person name="Ran C."/>
            <person name="Liu Y."/>
            <person name="Zhang J."/>
            <person name="Feng J."/>
            <person name="Wang M."/>
            <person name="Wang M."/>
            <person name="Wang L."/>
            <person name="Yao B."/>
        </authorList>
    </citation>
    <scope>NUCLEOTIDE SEQUENCE [LARGE SCALE GENOMIC DNA]</scope>
    <source>
        <strain evidence="1">Wuqing</strain>
    </source>
</reference>
<dbReference type="EMBL" id="JWZT01001845">
    <property type="protein sequence ID" value="KII71119.1"/>
    <property type="molecule type" value="Genomic_DNA"/>
</dbReference>
<dbReference type="AlphaFoldDB" id="A0A0C2J032"/>
<accession>A0A0C2J032</accession>
<proteinExistence type="predicted"/>
<sequence>MVLRQIQVSDQMRSLIFKLGNEDFKAQMQEPASTGSGGRNTIITQQINDLIIELMTDDETNNLREITQQSGFDMARQNNVRWYFSKTLSFGLRNILFIDESPFNIHIIRNHGWSRRGRTSNPIAIRGSVNTEVFNAILTTSMKVFGQAKEFILV</sequence>
<name>A0A0C2J032_THEKT</name>
<comment type="caution">
    <text evidence="1">The sequence shown here is derived from an EMBL/GenBank/DDBJ whole genome shotgun (WGS) entry which is preliminary data.</text>
</comment>